<dbReference type="AlphaFoldDB" id="A0A9X0D4C7"/>
<keyword evidence="2" id="KW-1185">Reference proteome</keyword>
<organism evidence="1 2">
    <name type="scientific">Desmophyllum pertusum</name>
    <dbReference type="NCBI Taxonomy" id="174260"/>
    <lineage>
        <taxon>Eukaryota</taxon>
        <taxon>Metazoa</taxon>
        <taxon>Cnidaria</taxon>
        <taxon>Anthozoa</taxon>
        <taxon>Hexacorallia</taxon>
        <taxon>Scleractinia</taxon>
        <taxon>Caryophylliina</taxon>
        <taxon>Caryophylliidae</taxon>
        <taxon>Desmophyllum</taxon>
    </lineage>
</organism>
<name>A0A9X0D4C7_9CNID</name>
<dbReference type="OrthoDB" id="10367833at2759"/>
<reference evidence="1" key="1">
    <citation type="submission" date="2023-01" db="EMBL/GenBank/DDBJ databases">
        <title>Genome assembly of the deep-sea coral Lophelia pertusa.</title>
        <authorList>
            <person name="Herrera S."/>
            <person name="Cordes E."/>
        </authorList>
    </citation>
    <scope>NUCLEOTIDE SEQUENCE</scope>
    <source>
        <strain evidence="1">USNM1676648</strain>
        <tissue evidence="1">Polyp</tissue>
    </source>
</reference>
<proteinExistence type="predicted"/>
<evidence type="ECO:0000313" key="1">
    <source>
        <dbReference type="EMBL" id="KAJ7386430.1"/>
    </source>
</evidence>
<comment type="caution">
    <text evidence="1">The sequence shown here is derived from an EMBL/GenBank/DDBJ whole genome shotgun (WGS) entry which is preliminary data.</text>
</comment>
<gene>
    <name evidence="1" type="ORF">OS493_008558</name>
</gene>
<protein>
    <submittedName>
        <fullName evidence="1">Uncharacterized protein</fullName>
    </submittedName>
</protein>
<evidence type="ECO:0000313" key="2">
    <source>
        <dbReference type="Proteomes" id="UP001163046"/>
    </source>
</evidence>
<accession>A0A9X0D4C7</accession>
<dbReference type="Proteomes" id="UP001163046">
    <property type="component" value="Unassembled WGS sequence"/>
</dbReference>
<sequence>MRFYFGFTAFTGPNLQDMRFYCVQKDMRFYCVTLTCRTYSWNSNMLQRIVYMSLFIAVFYGLTEVKARRCSEMLRDQPCVVEGSVPLKLRCDHKAGKFFQIKSISVEYRPGVWTEVIEAQALANTDCRNSRRLDIINLQYYCTVNEKSLCPYADRMRNVKIEYFCWELDPELLTGFSTTDQSGWFK</sequence>
<dbReference type="EMBL" id="MU825876">
    <property type="protein sequence ID" value="KAJ7386430.1"/>
    <property type="molecule type" value="Genomic_DNA"/>
</dbReference>